<sequence>MQFRVQVLLLAALASIVAAAPAPAEVEARQNCQTIFFPNTCPAGQTACNASGAIILCCNSC</sequence>
<evidence type="ECO:0000313" key="2">
    <source>
        <dbReference type="EMBL" id="KAK7054491.1"/>
    </source>
</evidence>
<comment type="caution">
    <text evidence="2">The sequence shown here is derived from an EMBL/GenBank/DDBJ whole genome shotgun (WGS) entry which is preliminary data.</text>
</comment>
<proteinExistence type="predicted"/>
<dbReference type="Proteomes" id="UP001383192">
    <property type="component" value="Unassembled WGS sequence"/>
</dbReference>
<dbReference type="EMBL" id="JAYKXP010000009">
    <property type="protein sequence ID" value="KAK7054491.1"/>
    <property type="molecule type" value="Genomic_DNA"/>
</dbReference>
<name>A0AAW0DRJ3_9AGAR</name>
<keyword evidence="3" id="KW-1185">Reference proteome</keyword>
<dbReference type="AlphaFoldDB" id="A0AAW0DRJ3"/>
<accession>A0AAW0DRJ3</accession>
<organism evidence="2 3">
    <name type="scientific">Paramarasmius palmivorus</name>
    <dbReference type="NCBI Taxonomy" id="297713"/>
    <lineage>
        <taxon>Eukaryota</taxon>
        <taxon>Fungi</taxon>
        <taxon>Dikarya</taxon>
        <taxon>Basidiomycota</taxon>
        <taxon>Agaricomycotina</taxon>
        <taxon>Agaricomycetes</taxon>
        <taxon>Agaricomycetidae</taxon>
        <taxon>Agaricales</taxon>
        <taxon>Marasmiineae</taxon>
        <taxon>Marasmiaceae</taxon>
        <taxon>Paramarasmius</taxon>
    </lineage>
</organism>
<keyword evidence="1" id="KW-0732">Signal</keyword>
<evidence type="ECO:0000256" key="1">
    <source>
        <dbReference type="SAM" id="SignalP"/>
    </source>
</evidence>
<protein>
    <submittedName>
        <fullName evidence="2">Uncharacterized protein</fullName>
    </submittedName>
</protein>
<reference evidence="2 3" key="1">
    <citation type="submission" date="2024-01" db="EMBL/GenBank/DDBJ databases">
        <title>A draft genome for a cacao thread blight-causing isolate of Paramarasmius palmivorus.</title>
        <authorList>
            <person name="Baruah I.K."/>
            <person name="Bukari Y."/>
            <person name="Amoako-Attah I."/>
            <person name="Meinhardt L.W."/>
            <person name="Bailey B.A."/>
            <person name="Cohen S.P."/>
        </authorList>
    </citation>
    <scope>NUCLEOTIDE SEQUENCE [LARGE SCALE GENOMIC DNA]</scope>
    <source>
        <strain evidence="2 3">GH-12</strain>
    </source>
</reference>
<feature type="signal peptide" evidence="1">
    <location>
        <begin position="1"/>
        <end position="19"/>
    </location>
</feature>
<gene>
    <name evidence="2" type="ORF">VNI00_003689</name>
</gene>
<feature type="chain" id="PRO_5043765747" evidence="1">
    <location>
        <begin position="20"/>
        <end position="61"/>
    </location>
</feature>
<evidence type="ECO:0000313" key="3">
    <source>
        <dbReference type="Proteomes" id="UP001383192"/>
    </source>
</evidence>